<keyword evidence="1" id="KW-0732">Signal</keyword>
<protein>
    <submittedName>
        <fullName evidence="2">YfiR family protein</fullName>
    </submittedName>
</protein>
<evidence type="ECO:0000313" key="3">
    <source>
        <dbReference type="Proteomes" id="UP001155587"/>
    </source>
</evidence>
<reference evidence="2" key="1">
    <citation type="submission" date="2022-02" db="EMBL/GenBank/DDBJ databases">
        <title>Vibrio sp. nov, a new bacterium isolated from seawater.</title>
        <authorList>
            <person name="Yuan Y."/>
        </authorList>
    </citation>
    <scope>NUCLEOTIDE SEQUENCE</scope>
    <source>
        <strain evidence="2">ZSDZ65</strain>
    </source>
</reference>
<dbReference type="InterPro" id="IPR025293">
    <property type="entry name" value="YfiR/HmsC-like"/>
</dbReference>
<comment type="caution">
    <text evidence="2">The sequence shown here is derived from an EMBL/GenBank/DDBJ whole genome shotgun (WGS) entry which is preliminary data.</text>
</comment>
<feature type="chain" id="PRO_5040881851" evidence="1">
    <location>
        <begin position="26"/>
        <end position="173"/>
    </location>
</feature>
<feature type="signal peptide" evidence="1">
    <location>
        <begin position="1"/>
        <end position="25"/>
    </location>
</feature>
<accession>A0A9X3CL56</accession>
<dbReference type="Pfam" id="PF13689">
    <property type="entry name" value="DUF4154"/>
    <property type="match status" value="1"/>
</dbReference>
<keyword evidence="3" id="KW-1185">Reference proteome</keyword>
<evidence type="ECO:0000256" key="1">
    <source>
        <dbReference type="SAM" id="SignalP"/>
    </source>
</evidence>
<evidence type="ECO:0000313" key="2">
    <source>
        <dbReference type="EMBL" id="MCW8345449.1"/>
    </source>
</evidence>
<dbReference type="RefSeq" id="WP_265673889.1">
    <property type="nucleotide sequence ID" value="NZ_JAKRRY010000004.1"/>
</dbReference>
<dbReference type="EMBL" id="JAKRRY010000004">
    <property type="protein sequence ID" value="MCW8345449.1"/>
    <property type="molecule type" value="Genomic_DNA"/>
</dbReference>
<sequence>MVHFRGLHRLLMMLGWFCYSVPAFAQYSDDDLKSVYLFRFAMLAEWPESGDVSAKEYCVARDSQVGDGLKKIVEAKLGGQAFYNAETMSSASTCHILYIESASAALISQLKSQFPHALLIGNGMQFINLGGMIAFIRVNNRIKPLISTAHVKQSGINLRSQLLSVAEIVGVDL</sequence>
<proteinExistence type="predicted"/>
<organism evidence="2 3">
    <name type="scientific">Vibrio qingdaonensis</name>
    <dbReference type="NCBI Taxonomy" id="2829491"/>
    <lineage>
        <taxon>Bacteria</taxon>
        <taxon>Pseudomonadati</taxon>
        <taxon>Pseudomonadota</taxon>
        <taxon>Gammaproteobacteria</taxon>
        <taxon>Vibrionales</taxon>
        <taxon>Vibrionaceae</taxon>
        <taxon>Vibrio</taxon>
    </lineage>
</organism>
<dbReference type="Proteomes" id="UP001155587">
    <property type="component" value="Unassembled WGS sequence"/>
</dbReference>
<name>A0A9X3CL56_9VIBR</name>
<dbReference type="AlphaFoldDB" id="A0A9X3CL56"/>
<gene>
    <name evidence="2" type="ORF">MD535_05310</name>
</gene>